<keyword evidence="3" id="KW-1185">Reference proteome</keyword>
<dbReference type="PANTHER" id="PTHR48228">
    <property type="entry name" value="SUCCINYL-COA--D-CITRAMALATE COA-TRANSFERASE"/>
    <property type="match status" value="1"/>
</dbReference>
<organism evidence="2 3">
    <name type="scientific">Roseomonas haemaphysalidis</name>
    <dbReference type="NCBI Taxonomy" id="2768162"/>
    <lineage>
        <taxon>Bacteria</taxon>
        <taxon>Pseudomonadati</taxon>
        <taxon>Pseudomonadota</taxon>
        <taxon>Alphaproteobacteria</taxon>
        <taxon>Acetobacterales</taxon>
        <taxon>Roseomonadaceae</taxon>
        <taxon>Roseomonas</taxon>
    </lineage>
</organism>
<dbReference type="PANTHER" id="PTHR48228:SF5">
    <property type="entry name" value="ALPHA-METHYLACYL-COA RACEMASE"/>
    <property type="match status" value="1"/>
</dbReference>
<dbReference type="InterPro" id="IPR050509">
    <property type="entry name" value="CoA-transferase_III"/>
</dbReference>
<dbReference type="InterPro" id="IPR023606">
    <property type="entry name" value="CoA-Trfase_III_dom_1_sf"/>
</dbReference>
<dbReference type="Proteomes" id="UP001518989">
    <property type="component" value="Unassembled WGS sequence"/>
</dbReference>
<dbReference type="InterPro" id="IPR044855">
    <property type="entry name" value="CoA-Trfase_III_dom3_sf"/>
</dbReference>
<dbReference type="GO" id="GO:0016740">
    <property type="term" value="F:transferase activity"/>
    <property type="evidence" value="ECO:0007669"/>
    <property type="project" value="UniProtKB-KW"/>
</dbReference>
<dbReference type="Gene3D" id="3.30.1540.10">
    <property type="entry name" value="formyl-coa transferase, domain 3"/>
    <property type="match status" value="1"/>
</dbReference>
<proteinExistence type="predicted"/>
<gene>
    <name evidence="2" type="ORF">IAI61_19955</name>
</gene>
<keyword evidence="2" id="KW-0808">Transferase</keyword>
<name>A0ABS3KV06_9PROT</name>
<dbReference type="InterPro" id="IPR003673">
    <property type="entry name" value="CoA-Trfase_fam_III"/>
</dbReference>
<dbReference type="SUPFAM" id="SSF89796">
    <property type="entry name" value="CoA-transferase family III (CaiB/BaiF)"/>
    <property type="match status" value="1"/>
</dbReference>
<comment type="caution">
    <text evidence="2">The sequence shown here is derived from an EMBL/GenBank/DDBJ whole genome shotgun (WGS) entry which is preliminary data.</text>
</comment>
<dbReference type="EMBL" id="JACTNG010000014">
    <property type="protein sequence ID" value="MBO1081312.1"/>
    <property type="molecule type" value="Genomic_DNA"/>
</dbReference>
<evidence type="ECO:0000256" key="1">
    <source>
        <dbReference type="SAM" id="MobiDB-lite"/>
    </source>
</evidence>
<dbReference type="Pfam" id="PF02515">
    <property type="entry name" value="CoA_transf_3"/>
    <property type="match status" value="1"/>
</dbReference>
<evidence type="ECO:0000313" key="3">
    <source>
        <dbReference type="Proteomes" id="UP001518989"/>
    </source>
</evidence>
<feature type="region of interest" description="Disordered" evidence="1">
    <location>
        <begin position="331"/>
        <end position="371"/>
    </location>
</feature>
<dbReference type="RefSeq" id="WP_207419491.1">
    <property type="nucleotide sequence ID" value="NZ_CP061177.1"/>
</dbReference>
<evidence type="ECO:0000313" key="2">
    <source>
        <dbReference type="EMBL" id="MBO1081312.1"/>
    </source>
</evidence>
<protein>
    <submittedName>
        <fullName evidence="2">CoA transferase</fullName>
    </submittedName>
</protein>
<accession>A0ABS3KV06</accession>
<sequence>MSRLRLFAKGLRVIDLSAFLPGPLASLLLADMGAEVLKVEPPAGDMMAQIGPRDAGGEPVFYGAVNAGKALRRMDLKQPEVRREFLDLVARADVLIEGFRPGVMRRLGLDYLVLRALNPGLIYCSLSGYGAEGPLAQAAGHDANYLALSGILHRNGADAPAYYDPPLADSAGSLFGVIAILGALRAREADGMGCRIDIGLADAAMPLQLFPIAELGATGAVPERGGGFLNGAAAYYQVYALADGRHAMLGAVEPKFWAAFCHAAGHPDWIARQQEPLPQHALIADVAAAMAALTLDDCLARFGAADCCLTPVLDLREALASPHHAARGVVRQGPAGDTQALFPAHVDGEAPRPRPPLLREQSQDKERACPT</sequence>
<dbReference type="Gene3D" id="3.40.50.10540">
    <property type="entry name" value="Crotonobetainyl-coa:carnitine coa-transferase, domain 1"/>
    <property type="match status" value="1"/>
</dbReference>
<reference evidence="2 3" key="1">
    <citation type="submission" date="2020-09" db="EMBL/GenBank/DDBJ databases">
        <title>Roseomonas.</title>
        <authorList>
            <person name="Zhu W."/>
        </authorList>
    </citation>
    <scope>NUCLEOTIDE SEQUENCE [LARGE SCALE GENOMIC DNA]</scope>
    <source>
        <strain evidence="2 3">573</strain>
    </source>
</reference>
<feature type="compositionally biased region" description="Basic and acidic residues" evidence="1">
    <location>
        <begin position="361"/>
        <end position="371"/>
    </location>
</feature>